<evidence type="ECO:0000313" key="13">
    <source>
        <dbReference type="Proteomes" id="UP001565368"/>
    </source>
</evidence>
<feature type="domain" description="Major facilitator superfamily (MFS) profile" evidence="11">
    <location>
        <begin position="18"/>
        <end position="452"/>
    </location>
</feature>
<keyword evidence="3 8" id="KW-0813">Transport</keyword>
<feature type="transmembrane region" description="Helical" evidence="10">
    <location>
        <begin position="145"/>
        <end position="163"/>
    </location>
</feature>
<organism evidence="12 13">
    <name type="scientific">Vanrija albida</name>
    <dbReference type="NCBI Taxonomy" id="181172"/>
    <lineage>
        <taxon>Eukaryota</taxon>
        <taxon>Fungi</taxon>
        <taxon>Dikarya</taxon>
        <taxon>Basidiomycota</taxon>
        <taxon>Agaricomycotina</taxon>
        <taxon>Tremellomycetes</taxon>
        <taxon>Trichosporonales</taxon>
        <taxon>Trichosporonaceae</taxon>
        <taxon>Vanrija</taxon>
    </lineage>
</organism>
<evidence type="ECO:0000259" key="11">
    <source>
        <dbReference type="PROSITE" id="PS50850"/>
    </source>
</evidence>
<dbReference type="PROSITE" id="PS50850">
    <property type="entry name" value="MFS"/>
    <property type="match status" value="1"/>
</dbReference>
<gene>
    <name evidence="12" type="ORF">Q8F55_008486</name>
</gene>
<feature type="transmembrane region" description="Helical" evidence="10">
    <location>
        <begin position="116"/>
        <end position="133"/>
    </location>
</feature>
<dbReference type="NCBIfam" id="TIGR00879">
    <property type="entry name" value="SP"/>
    <property type="match status" value="1"/>
</dbReference>
<dbReference type="InterPro" id="IPR036259">
    <property type="entry name" value="MFS_trans_sf"/>
</dbReference>
<name>A0ABR3PQZ4_9TREE</name>
<dbReference type="InterPro" id="IPR003663">
    <property type="entry name" value="Sugar/inositol_transpt"/>
</dbReference>
<dbReference type="EMBL" id="JBBXJM010000007">
    <property type="protein sequence ID" value="KAL1404875.1"/>
    <property type="molecule type" value="Genomic_DNA"/>
</dbReference>
<comment type="subcellular location">
    <subcellularLocation>
        <location evidence="1">Membrane</location>
        <topology evidence="1">Multi-pass membrane protein</topology>
    </subcellularLocation>
</comment>
<feature type="transmembrane region" description="Helical" evidence="10">
    <location>
        <begin position="175"/>
        <end position="197"/>
    </location>
</feature>
<dbReference type="PROSITE" id="PS00217">
    <property type="entry name" value="SUGAR_TRANSPORT_2"/>
    <property type="match status" value="1"/>
</dbReference>
<evidence type="ECO:0000256" key="2">
    <source>
        <dbReference type="ARBA" id="ARBA00010992"/>
    </source>
</evidence>
<dbReference type="PRINTS" id="PR00171">
    <property type="entry name" value="SUGRTRNSPORT"/>
</dbReference>
<keyword evidence="4 10" id="KW-0812">Transmembrane</keyword>
<feature type="transmembrane region" description="Helical" evidence="10">
    <location>
        <begin position="427"/>
        <end position="448"/>
    </location>
</feature>
<dbReference type="InterPro" id="IPR050360">
    <property type="entry name" value="MFS_Sugar_Transporters"/>
</dbReference>
<feature type="transmembrane region" description="Helical" evidence="10">
    <location>
        <begin position="53"/>
        <end position="77"/>
    </location>
</feature>
<dbReference type="Pfam" id="PF00083">
    <property type="entry name" value="Sugar_tr"/>
    <property type="match status" value="1"/>
</dbReference>
<feature type="transmembrane region" description="Helical" evidence="10">
    <location>
        <begin position="399"/>
        <end position="421"/>
    </location>
</feature>
<accession>A0ABR3PQZ4</accession>
<dbReference type="SUPFAM" id="SSF103473">
    <property type="entry name" value="MFS general substrate transporter"/>
    <property type="match status" value="1"/>
</dbReference>
<evidence type="ECO:0000256" key="4">
    <source>
        <dbReference type="ARBA" id="ARBA00022692"/>
    </source>
</evidence>
<dbReference type="Gene3D" id="1.20.1250.20">
    <property type="entry name" value="MFS general substrate transporter like domains"/>
    <property type="match status" value="1"/>
</dbReference>
<evidence type="ECO:0000256" key="1">
    <source>
        <dbReference type="ARBA" id="ARBA00004141"/>
    </source>
</evidence>
<keyword evidence="6 10" id="KW-0472">Membrane</keyword>
<feature type="transmembrane region" description="Helical" evidence="10">
    <location>
        <begin position="335"/>
        <end position="353"/>
    </location>
</feature>
<evidence type="ECO:0000256" key="3">
    <source>
        <dbReference type="ARBA" id="ARBA00022448"/>
    </source>
</evidence>
<evidence type="ECO:0000256" key="9">
    <source>
        <dbReference type="SAM" id="MobiDB-lite"/>
    </source>
</evidence>
<evidence type="ECO:0000256" key="8">
    <source>
        <dbReference type="RuleBase" id="RU003346"/>
    </source>
</evidence>
<protein>
    <recommendedName>
        <fullName evidence="11">Major facilitator superfamily (MFS) profile domain-containing protein</fullName>
    </recommendedName>
</protein>
<evidence type="ECO:0000313" key="12">
    <source>
        <dbReference type="EMBL" id="KAL1404875.1"/>
    </source>
</evidence>
<dbReference type="InterPro" id="IPR020846">
    <property type="entry name" value="MFS_dom"/>
</dbReference>
<feature type="transmembrane region" description="Helical" evidence="10">
    <location>
        <begin position="89"/>
        <end position="110"/>
    </location>
</feature>
<dbReference type="RefSeq" id="XP_069204819.1">
    <property type="nucleotide sequence ID" value="XM_069356882.1"/>
</dbReference>
<dbReference type="Proteomes" id="UP001565368">
    <property type="component" value="Unassembled WGS sequence"/>
</dbReference>
<dbReference type="InterPro" id="IPR005828">
    <property type="entry name" value="MFS_sugar_transport-like"/>
</dbReference>
<proteinExistence type="inferred from homology"/>
<evidence type="ECO:0000256" key="5">
    <source>
        <dbReference type="ARBA" id="ARBA00022989"/>
    </source>
</evidence>
<dbReference type="PANTHER" id="PTHR48022:SF1">
    <property type="entry name" value="SUGAR TRANSPORTER, PUTATIVE (AFU_ORTHOLOGUE AFUA_5G06720)-RELATED"/>
    <property type="match status" value="1"/>
</dbReference>
<feature type="transmembrane region" description="Helical" evidence="10">
    <location>
        <begin position="365"/>
        <end position="387"/>
    </location>
</feature>
<keyword evidence="5 10" id="KW-1133">Transmembrane helix</keyword>
<feature type="region of interest" description="Disordered" evidence="9">
    <location>
        <begin position="488"/>
        <end position="515"/>
    </location>
</feature>
<evidence type="ECO:0000256" key="6">
    <source>
        <dbReference type="ARBA" id="ARBA00023136"/>
    </source>
</evidence>
<feature type="transmembrane region" description="Helical" evidence="10">
    <location>
        <begin position="267"/>
        <end position="291"/>
    </location>
</feature>
<feature type="compositionally biased region" description="Basic and acidic residues" evidence="9">
    <location>
        <begin position="493"/>
        <end position="515"/>
    </location>
</feature>
<evidence type="ECO:0000256" key="10">
    <source>
        <dbReference type="SAM" id="Phobius"/>
    </source>
</evidence>
<dbReference type="InterPro" id="IPR005829">
    <property type="entry name" value="Sugar_transporter_CS"/>
</dbReference>
<keyword evidence="13" id="KW-1185">Reference proteome</keyword>
<comment type="catalytic activity">
    <reaction evidence="7">
        <text>myo-inositol(out) + H(+)(out) = myo-inositol(in) + H(+)(in)</text>
        <dbReference type="Rhea" id="RHEA:60364"/>
        <dbReference type="ChEBI" id="CHEBI:15378"/>
        <dbReference type="ChEBI" id="CHEBI:17268"/>
    </reaction>
</comment>
<evidence type="ECO:0000256" key="7">
    <source>
        <dbReference type="ARBA" id="ARBA00049119"/>
    </source>
</evidence>
<dbReference type="GeneID" id="95989529"/>
<sequence length="515" mass="57194">MKTQFNIFRRGRPLRAAVTFACQMAFVLFGYDQGVFSGIIGNEDYLRTFNHPNAGLTGIIVSIFNLGCFFGCILTFFICELLGRRKCMWFAMVFIVVGATMQTVASNVPLMMVGRFITGIGTGIEASTVPPYLSEICPPHKRGRLVSSAPLFIGIGIVIAFWFDYGMAHVPGGLSWRLPIGFQMVWAVIVVFLVFGLPESPRYLYVHGRNDEALQVLCDINDARPDDPAIVKEQGEILDAIALEREHGEYQWSQLFKRDDVQTSRRLVLAYFSMFFQQLTWVNNCVVYLTTVLETSVGLDRNLSLILGGAVNIVFTVGCLIPTLFLDQMGRRKPMLVGSAGCGVSMLLIAVLLSFGKKVTSTASIAFFFTFMFSHGATWNGVAFAYIPEILPLHIRAKGTALCISGNFLWNFFVVMVSPTILEALTWKAFILFGLTSICFIPIIYVYYPETTRLSLEEIDWLFLKPDVVKTSIQVAKHGWGALLEGPHPRSVGSEEEKGGGVVHTEEVDLKKGSV</sequence>
<feature type="transmembrane region" description="Helical" evidence="10">
    <location>
        <begin position="303"/>
        <end position="326"/>
    </location>
</feature>
<comment type="similarity">
    <text evidence="2 8">Belongs to the major facilitator superfamily. Sugar transporter (TC 2.A.1.1) family.</text>
</comment>
<comment type="caution">
    <text evidence="12">The sequence shown here is derived from an EMBL/GenBank/DDBJ whole genome shotgun (WGS) entry which is preliminary data.</text>
</comment>
<dbReference type="PANTHER" id="PTHR48022">
    <property type="entry name" value="PLASTIDIC GLUCOSE TRANSPORTER 4"/>
    <property type="match status" value="1"/>
</dbReference>
<reference evidence="12 13" key="1">
    <citation type="submission" date="2023-08" db="EMBL/GenBank/DDBJ databases">
        <title>Annotated Genome Sequence of Vanrija albida AlHP1.</title>
        <authorList>
            <person name="Herzog R."/>
        </authorList>
    </citation>
    <scope>NUCLEOTIDE SEQUENCE [LARGE SCALE GENOMIC DNA]</scope>
    <source>
        <strain evidence="12 13">AlHP1</strain>
    </source>
</reference>